<keyword evidence="1" id="KW-1133">Transmembrane helix</keyword>
<evidence type="ECO:0000256" key="1">
    <source>
        <dbReference type="SAM" id="Phobius"/>
    </source>
</evidence>
<protein>
    <submittedName>
        <fullName evidence="2">Uncharacterized protein</fullName>
    </submittedName>
</protein>
<keyword evidence="1" id="KW-0812">Transmembrane</keyword>
<dbReference type="AlphaFoldDB" id="A0ABC8QPS4"/>
<keyword evidence="3" id="KW-1185">Reference proteome</keyword>
<dbReference type="Proteomes" id="UP001642360">
    <property type="component" value="Unassembled WGS sequence"/>
</dbReference>
<name>A0ABC8QPS4_9AQUA</name>
<sequence>MPDIRRQGAQTICAALGFFASYGLLILEILMAMVPLHHNEQLRGIPFLEHTHKVHKMELILNMEIIAEAALGNGYRFLSQRVAWHRLGSPTLNQDEALAVVFVLVFGYGGERISRWNSRFWALSWNINRYRQTHHCDCD</sequence>
<organism evidence="2 3">
    <name type="scientific">Ilex paraguariensis</name>
    <name type="common">yerba mate</name>
    <dbReference type="NCBI Taxonomy" id="185542"/>
    <lineage>
        <taxon>Eukaryota</taxon>
        <taxon>Viridiplantae</taxon>
        <taxon>Streptophyta</taxon>
        <taxon>Embryophyta</taxon>
        <taxon>Tracheophyta</taxon>
        <taxon>Spermatophyta</taxon>
        <taxon>Magnoliopsida</taxon>
        <taxon>eudicotyledons</taxon>
        <taxon>Gunneridae</taxon>
        <taxon>Pentapetalae</taxon>
        <taxon>asterids</taxon>
        <taxon>campanulids</taxon>
        <taxon>Aquifoliales</taxon>
        <taxon>Aquifoliaceae</taxon>
        <taxon>Ilex</taxon>
    </lineage>
</organism>
<keyword evidence="1" id="KW-0472">Membrane</keyword>
<evidence type="ECO:0000313" key="3">
    <source>
        <dbReference type="Proteomes" id="UP001642360"/>
    </source>
</evidence>
<proteinExistence type="predicted"/>
<evidence type="ECO:0000313" key="2">
    <source>
        <dbReference type="EMBL" id="CAK9134706.1"/>
    </source>
</evidence>
<reference evidence="2 3" key="1">
    <citation type="submission" date="2024-02" db="EMBL/GenBank/DDBJ databases">
        <authorList>
            <person name="Vignale AGUSTIN F."/>
            <person name="Sosa J E."/>
            <person name="Modenutti C."/>
        </authorList>
    </citation>
    <scope>NUCLEOTIDE SEQUENCE [LARGE SCALE GENOMIC DNA]</scope>
</reference>
<dbReference type="EMBL" id="CAUOFW020000558">
    <property type="protein sequence ID" value="CAK9134706.1"/>
    <property type="molecule type" value="Genomic_DNA"/>
</dbReference>
<gene>
    <name evidence="2" type="ORF">ILEXP_LOCUS1639</name>
</gene>
<feature type="transmembrane region" description="Helical" evidence="1">
    <location>
        <begin position="12"/>
        <end position="34"/>
    </location>
</feature>
<accession>A0ABC8QPS4</accession>
<comment type="caution">
    <text evidence="2">The sequence shown here is derived from an EMBL/GenBank/DDBJ whole genome shotgun (WGS) entry which is preliminary data.</text>
</comment>